<keyword evidence="1" id="KW-0732">Signal</keyword>
<protein>
    <recommendedName>
        <fullName evidence="4">Apple domain-containing protein</fullName>
    </recommendedName>
</protein>
<name>A0A8H7MIN0_9PLEO</name>
<comment type="caution">
    <text evidence="2">The sequence shown here is derived from an EMBL/GenBank/DDBJ whole genome shotgun (WGS) entry which is preliminary data.</text>
</comment>
<evidence type="ECO:0008006" key="4">
    <source>
        <dbReference type="Google" id="ProtNLM"/>
    </source>
</evidence>
<dbReference type="AlphaFoldDB" id="A0A8H7MIN0"/>
<reference evidence="2" key="2">
    <citation type="submission" date="2020-09" db="EMBL/GenBank/DDBJ databases">
        <title>Reference genome assembly for Australian Ascochyta lentis isolate Al4.</title>
        <authorList>
            <person name="Lee R.C."/>
            <person name="Farfan-Caceres L.M."/>
            <person name="Debler J.W."/>
            <person name="Williams A.H."/>
            <person name="Henares B.M."/>
        </authorList>
    </citation>
    <scope>NUCLEOTIDE SEQUENCE</scope>
    <source>
        <strain evidence="2">Al4</strain>
    </source>
</reference>
<reference evidence="2" key="1">
    <citation type="submission" date="2018-12" db="EMBL/GenBank/DDBJ databases">
        <authorList>
            <person name="Syme R.A."/>
            <person name="Farfan-Caceres L."/>
            <person name="Lichtenzveig J."/>
        </authorList>
    </citation>
    <scope>NUCLEOTIDE SEQUENCE</scope>
    <source>
        <strain evidence="2">Al4</strain>
    </source>
</reference>
<organism evidence="2 3">
    <name type="scientific">Ascochyta lentis</name>
    <dbReference type="NCBI Taxonomy" id="205686"/>
    <lineage>
        <taxon>Eukaryota</taxon>
        <taxon>Fungi</taxon>
        <taxon>Dikarya</taxon>
        <taxon>Ascomycota</taxon>
        <taxon>Pezizomycotina</taxon>
        <taxon>Dothideomycetes</taxon>
        <taxon>Pleosporomycetidae</taxon>
        <taxon>Pleosporales</taxon>
        <taxon>Pleosporineae</taxon>
        <taxon>Didymellaceae</taxon>
        <taxon>Ascochyta</taxon>
    </lineage>
</organism>
<evidence type="ECO:0000256" key="1">
    <source>
        <dbReference type="SAM" id="SignalP"/>
    </source>
</evidence>
<evidence type="ECO:0000313" key="3">
    <source>
        <dbReference type="Proteomes" id="UP000651452"/>
    </source>
</evidence>
<dbReference type="Proteomes" id="UP000651452">
    <property type="component" value="Unassembled WGS sequence"/>
</dbReference>
<feature type="chain" id="PRO_5034542377" description="Apple domain-containing protein" evidence="1">
    <location>
        <begin position="19"/>
        <end position="379"/>
    </location>
</feature>
<sequence>MHINSILSALVLLSGVSAQVSTKSLVTCITKQGPKSTSPVRTTSKVLTIPWYAYRVTTYTPSTTTTPATSTQTVSSTTTIRSTTTLPVETDTVTETSSVTSTDLTTVTTTTISTALTTFTVSSTDTTTIAATPGFVPVETSIPGTMKRRTADSAADNALEERQTQGRTQIGVKNGKLVCNPAVYPQSVKCAGLVAVITTSVRTKTASKTRVVTAPTPIVTSTTIFTTSTTVTETPARASTTTTVTTTISTSSTTSVTETSVTTVTATATFVAPQATQYAACADDNIITTIDGQGISSAYVNNNIGQSFVSAGSAYECCVACINTAGCAAAAYFNDGNTCDLISVLDGTCSQSSKAVFISGGSAASFAFSNGNCGSVSRP</sequence>
<feature type="signal peptide" evidence="1">
    <location>
        <begin position="1"/>
        <end position="18"/>
    </location>
</feature>
<proteinExistence type="predicted"/>
<keyword evidence="3" id="KW-1185">Reference proteome</keyword>
<dbReference type="OrthoDB" id="5428787at2759"/>
<evidence type="ECO:0000313" key="2">
    <source>
        <dbReference type="EMBL" id="KAF9696055.1"/>
    </source>
</evidence>
<dbReference type="EMBL" id="RZGK01000010">
    <property type="protein sequence ID" value="KAF9696055.1"/>
    <property type="molecule type" value="Genomic_DNA"/>
</dbReference>
<gene>
    <name evidence="2" type="ORF">EKO04_006040</name>
</gene>
<accession>A0A8H7MIN0</accession>